<reference evidence="1" key="1">
    <citation type="submission" date="2021-06" db="EMBL/GenBank/DDBJ databases">
        <authorList>
            <person name="Kallberg Y."/>
            <person name="Tangrot J."/>
            <person name="Rosling A."/>
        </authorList>
    </citation>
    <scope>NUCLEOTIDE SEQUENCE</scope>
    <source>
        <strain evidence="1">AU212A</strain>
    </source>
</reference>
<feature type="non-terminal residue" evidence="1">
    <location>
        <position position="378"/>
    </location>
</feature>
<proteinExistence type="predicted"/>
<evidence type="ECO:0000313" key="1">
    <source>
        <dbReference type="EMBL" id="CAG8546367.1"/>
    </source>
</evidence>
<comment type="caution">
    <text evidence="1">The sequence shown here is derived from an EMBL/GenBank/DDBJ whole genome shotgun (WGS) entry which is preliminary data.</text>
</comment>
<dbReference type="Proteomes" id="UP000789860">
    <property type="component" value="Unassembled WGS sequence"/>
</dbReference>
<organism evidence="1 2">
    <name type="scientific">Scutellospora calospora</name>
    <dbReference type="NCBI Taxonomy" id="85575"/>
    <lineage>
        <taxon>Eukaryota</taxon>
        <taxon>Fungi</taxon>
        <taxon>Fungi incertae sedis</taxon>
        <taxon>Mucoromycota</taxon>
        <taxon>Glomeromycotina</taxon>
        <taxon>Glomeromycetes</taxon>
        <taxon>Diversisporales</taxon>
        <taxon>Gigasporaceae</taxon>
        <taxon>Scutellospora</taxon>
    </lineage>
</organism>
<sequence>MPCPTSNQKKSKKAYEAKEHKHNIDANNSESENSNNFSYDEAVENNNAESIIKRFQATANNYYSNNNMLENYDNESLFAHNELIEIENDNAEGFVKKLLNTANIFYHENDSNKSRTPTLFTFWNQDKTVEEDVEAELLSEDEIENSNWHKKIKTTLENIVLDIKNENVNSEVWICLNSIRFYFQLIKHNYRKMEASKIVADAAGKEVYHARFAPLLTISLNTAKNYLKELGYVYERVKKGIYIDGHKREEVVAYRKIFLERMSKLEPRMSVFSGDNMEIPEGEQPLRKKGEGCSIHVSEFLMDVRGRLLLPEEMQLSDTLPRETCVIICSACFPRCQALFAFDNIKSYTSYASDALVAKNMNLSSASKQEKIRSISYF</sequence>
<dbReference type="EMBL" id="CAJVPM010007496">
    <property type="protein sequence ID" value="CAG8546367.1"/>
    <property type="molecule type" value="Genomic_DNA"/>
</dbReference>
<keyword evidence="2" id="KW-1185">Reference proteome</keyword>
<protein>
    <submittedName>
        <fullName evidence="1">8018_t:CDS:1</fullName>
    </submittedName>
</protein>
<name>A0ACA9LRG1_9GLOM</name>
<accession>A0ACA9LRG1</accession>
<evidence type="ECO:0000313" key="2">
    <source>
        <dbReference type="Proteomes" id="UP000789860"/>
    </source>
</evidence>
<gene>
    <name evidence="1" type="ORF">SCALOS_LOCUS5029</name>
</gene>